<evidence type="ECO:0000259" key="1">
    <source>
        <dbReference type="Pfam" id="PF00534"/>
    </source>
</evidence>
<dbReference type="Gene3D" id="3.40.50.2000">
    <property type="entry name" value="Glycogen Phosphorylase B"/>
    <property type="match status" value="2"/>
</dbReference>
<dbReference type="InterPro" id="IPR028098">
    <property type="entry name" value="Glyco_trans_4-like_N"/>
</dbReference>
<gene>
    <name evidence="3" type="ORF">COX00_04370</name>
</gene>
<sequence length="375" mass="42125">MRIYMIGTKGLPSATVAGAGGVERHVEEISTRLAKDGNDVFVYVRSRAKDEHRAEFQGVHLIHLPSIPTKNLDTISHTFLATLHVLFQPADIIHYHGVGPSTLAWIPRLFKPRARVVCTFHSRDWQDAKWGWFAKLFLKFGAWAAVHIPHKTIVVSHVLQVEICKQWKKEVAYIPNGAELLGPQGTEELQTFGLQPGKYLLGVGRLVPNKAFEIAIKAYKKVESDFPLVIVGRDYHASAYGKELHALAKKDARVKLVGYQSGRALHQLFAHCYAFVHSSRAEGLSVTIIEAMAAGKLVIMSDIRENLELVDHSGIAYPVDDIHQLARTIDLVLSDPTMVSERGRRAREVVRKDYSWSSVTSRLETLYKNLLQERL</sequence>
<dbReference type="PANTHER" id="PTHR45947:SF3">
    <property type="entry name" value="SULFOQUINOVOSYL TRANSFERASE SQD2"/>
    <property type="match status" value="1"/>
</dbReference>
<evidence type="ECO:0008006" key="5">
    <source>
        <dbReference type="Google" id="ProtNLM"/>
    </source>
</evidence>
<evidence type="ECO:0000313" key="3">
    <source>
        <dbReference type="EMBL" id="PIP60263.1"/>
    </source>
</evidence>
<dbReference type="GO" id="GO:0016758">
    <property type="term" value="F:hexosyltransferase activity"/>
    <property type="evidence" value="ECO:0007669"/>
    <property type="project" value="TreeGrafter"/>
</dbReference>
<dbReference type="EMBL" id="PCSZ01000076">
    <property type="protein sequence ID" value="PIP60263.1"/>
    <property type="molecule type" value="Genomic_DNA"/>
</dbReference>
<name>A0A2H0BRE4_9BACT</name>
<comment type="caution">
    <text evidence="3">The sequence shown here is derived from an EMBL/GenBank/DDBJ whole genome shotgun (WGS) entry which is preliminary data.</text>
</comment>
<dbReference type="InterPro" id="IPR001296">
    <property type="entry name" value="Glyco_trans_1"/>
</dbReference>
<protein>
    <recommendedName>
        <fullName evidence="5">Glycosyl transferase family 1</fullName>
    </recommendedName>
</protein>
<feature type="domain" description="Glycosyl transferase family 1" evidence="1">
    <location>
        <begin position="197"/>
        <end position="348"/>
    </location>
</feature>
<evidence type="ECO:0000313" key="4">
    <source>
        <dbReference type="Proteomes" id="UP000231581"/>
    </source>
</evidence>
<organism evidence="3 4">
    <name type="scientific">Candidatus Uhrbacteria bacterium CG22_combo_CG10-13_8_21_14_all_47_17</name>
    <dbReference type="NCBI Taxonomy" id="1975041"/>
    <lineage>
        <taxon>Bacteria</taxon>
        <taxon>Candidatus Uhriibacteriota</taxon>
    </lineage>
</organism>
<feature type="domain" description="Glycosyltransferase subfamily 4-like N-terminal" evidence="2">
    <location>
        <begin position="20"/>
        <end position="178"/>
    </location>
</feature>
<dbReference type="InterPro" id="IPR050194">
    <property type="entry name" value="Glycosyltransferase_grp1"/>
</dbReference>
<dbReference type="AlphaFoldDB" id="A0A2H0BRE4"/>
<dbReference type="CDD" id="cd03801">
    <property type="entry name" value="GT4_PimA-like"/>
    <property type="match status" value="1"/>
</dbReference>
<evidence type="ECO:0000259" key="2">
    <source>
        <dbReference type="Pfam" id="PF13439"/>
    </source>
</evidence>
<accession>A0A2H0BRE4</accession>
<dbReference type="SUPFAM" id="SSF53756">
    <property type="entry name" value="UDP-Glycosyltransferase/glycogen phosphorylase"/>
    <property type="match status" value="1"/>
</dbReference>
<proteinExistence type="predicted"/>
<dbReference type="Pfam" id="PF00534">
    <property type="entry name" value="Glycos_transf_1"/>
    <property type="match status" value="1"/>
</dbReference>
<dbReference type="Pfam" id="PF13439">
    <property type="entry name" value="Glyco_transf_4"/>
    <property type="match status" value="1"/>
</dbReference>
<dbReference type="Proteomes" id="UP000231581">
    <property type="component" value="Unassembled WGS sequence"/>
</dbReference>
<dbReference type="PANTHER" id="PTHR45947">
    <property type="entry name" value="SULFOQUINOVOSYL TRANSFERASE SQD2"/>
    <property type="match status" value="1"/>
</dbReference>
<reference evidence="3 4" key="1">
    <citation type="submission" date="2017-09" db="EMBL/GenBank/DDBJ databases">
        <title>Depth-based differentiation of microbial function through sediment-hosted aquifers and enrichment of novel symbionts in the deep terrestrial subsurface.</title>
        <authorList>
            <person name="Probst A.J."/>
            <person name="Ladd B."/>
            <person name="Jarett J.K."/>
            <person name="Geller-Mcgrath D.E."/>
            <person name="Sieber C.M."/>
            <person name="Emerson J.B."/>
            <person name="Anantharaman K."/>
            <person name="Thomas B.C."/>
            <person name="Malmstrom R."/>
            <person name="Stieglmeier M."/>
            <person name="Klingl A."/>
            <person name="Woyke T."/>
            <person name="Ryan C.M."/>
            <person name="Banfield J.F."/>
        </authorList>
    </citation>
    <scope>NUCLEOTIDE SEQUENCE [LARGE SCALE GENOMIC DNA]</scope>
    <source>
        <strain evidence="3">CG22_combo_CG10-13_8_21_14_all_47_17</strain>
    </source>
</reference>